<sequence>MGQSISSVEEDSFERHGPRGLSCSAPLEDDSICLSSPTANDAAAAPWSCTRTDPTQEFLEVDGGFGVSDWRLRRTGGRPPLDAAYGLSHLQIHRAASLHRQRAQTSPSNAALFQRMDTLRVSALDSTGSEDDNVRRMNTSDSAFGLSSWQLFREPSMGTTYTTPRYAPRMRLLEEEPELHATREKRCRMCTTTDITEWCTEPSADDSLERPG</sequence>
<dbReference type="EMBL" id="HBNR01019030">
    <property type="protein sequence ID" value="CAE4572994.1"/>
    <property type="molecule type" value="Transcribed_RNA"/>
</dbReference>
<feature type="region of interest" description="Disordered" evidence="1">
    <location>
        <begin position="1"/>
        <end position="22"/>
    </location>
</feature>
<evidence type="ECO:0000313" key="2">
    <source>
        <dbReference type="EMBL" id="CAE4572994.1"/>
    </source>
</evidence>
<name>A0A7S4Q5J7_9DINO</name>
<accession>A0A7S4Q5J7</accession>
<gene>
    <name evidence="2" type="ORF">AMON00008_LOCUS12613</name>
</gene>
<protein>
    <submittedName>
        <fullName evidence="2">Uncharacterized protein</fullName>
    </submittedName>
</protein>
<proteinExistence type="predicted"/>
<reference evidence="2" key="1">
    <citation type="submission" date="2021-01" db="EMBL/GenBank/DDBJ databases">
        <authorList>
            <person name="Corre E."/>
            <person name="Pelletier E."/>
            <person name="Niang G."/>
            <person name="Scheremetjew M."/>
            <person name="Finn R."/>
            <person name="Kale V."/>
            <person name="Holt S."/>
            <person name="Cochrane G."/>
            <person name="Meng A."/>
            <person name="Brown T."/>
            <person name="Cohen L."/>
        </authorList>
    </citation>
    <scope>NUCLEOTIDE SEQUENCE</scope>
    <source>
        <strain evidence="2">CCMP3105</strain>
    </source>
</reference>
<dbReference type="AlphaFoldDB" id="A0A7S4Q5J7"/>
<evidence type="ECO:0000256" key="1">
    <source>
        <dbReference type="SAM" id="MobiDB-lite"/>
    </source>
</evidence>
<organism evidence="2">
    <name type="scientific">Alexandrium monilatum</name>
    <dbReference type="NCBI Taxonomy" id="311494"/>
    <lineage>
        <taxon>Eukaryota</taxon>
        <taxon>Sar</taxon>
        <taxon>Alveolata</taxon>
        <taxon>Dinophyceae</taxon>
        <taxon>Gonyaulacales</taxon>
        <taxon>Pyrocystaceae</taxon>
        <taxon>Alexandrium</taxon>
    </lineage>
</organism>